<sequence length="93" mass="11114">MMKKNKQAVNAVNTTDSLPYQHRRGVIRDNAIQALLHDPLFRQRVEKKRKGKGSYQRKAKHVGRYFEKPDYKIFNLRDFIIGFFFTTTQINKR</sequence>
<evidence type="ECO:0000313" key="1">
    <source>
        <dbReference type="EMBL" id="OOS07648.1"/>
    </source>
</evidence>
<gene>
    <name evidence="1" type="ORF">B0188_00825</name>
</gene>
<dbReference type="InterPro" id="IPR005589">
    <property type="entry name" value="ArfA"/>
</dbReference>
<evidence type="ECO:0000313" key="2">
    <source>
        <dbReference type="Proteomes" id="UP000190023"/>
    </source>
</evidence>
<keyword evidence="2" id="KW-1185">Reference proteome</keyword>
<comment type="caution">
    <text evidence="1">The sequence shown here is derived from an EMBL/GenBank/DDBJ whole genome shotgun (WGS) entry which is preliminary data.</text>
</comment>
<organism evidence="1 2">
    <name type="scientific">[Haemophilus] felis</name>
    <dbReference type="NCBI Taxonomy" id="123822"/>
    <lineage>
        <taxon>Bacteria</taxon>
        <taxon>Pseudomonadati</taxon>
        <taxon>Pseudomonadota</taxon>
        <taxon>Gammaproteobacteria</taxon>
        <taxon>Pasteurellales</taxon>
        <taxon>Pasteurellaceae</taxon>
    </lineage>
</organism>
<dbReference type="Proteomes" id="UP000190023">
    <property type="component" value="Unassembled WGS sequence"/>
</dbReference>
<dbReference type="OrthoDB" id="8603552at2"/>
<proteinExistence type="predicted"/>
<accession>A0A1T0BBS8</accession>
<protein>
    <submittedName>
        <fullName evidence="1">Alternative ribosome-rescue factor A</fullName>
    </submittedName>
</protein>
<reference evidence="1 2" key="1">
    <citation type="submission" date="2017-02" db="EMBL/GenBank/DDBJ databases">
        <title>Draft genome sequence of Haemophilus felis CCUG 31170 type strain.</title>
        <authorList>
            <person name="Engstrom-Jakobsson H."/>
            <person name="Salva-Serra F."/>
            <person name="Thorell K."/>
            <person name="Gonzales-Siles L."/>
            <person name="Karlsson R."/>
            <person name="Boulund F."/>
            <person name="Engstrand L."/>
            <person name="Kristiansson E."/>
            <person name="Moore E."/>
        </authorList>
    </citation>
    <scope>NUCLEOTIDE SEQUENCE [LARGE SCALE GENOMIC DNA]</scope>
    <source>
        <strain evidence="1 2">CCUG 31170</strain>
    </source>
</reference>
<dbReference type="AlphaFoldDB" id="A0A1T0BBS8"/>
<dbReference type="STRING" id="123822.B0188_00825"/>
<name>A0A1T0BBS8_9PAST</name>
<dbReference type="EMBL" id="MUYB01000001">
    <property type="protein sequence ID" value="OOS07648.1"/>
    <property type="molecule type" value="Genomic_DNA"/>
</dbReference>
<dbReference type="Pfam" id="PF03889">
    <property type="entry name" value="ArfA"/>
    <property type="match status" value="1"/>
</dbReference>
<dbReference type="GO" id="GO:0072344">
    <property type="term" value="P:rescue of stalled ribosome"/>
    <property type="evidence" value="ECO:0007669"/>
    <property type="project" value="InterPro"/>
</dbReference>